<reference evidence="1 2" key="2">
    <citation type="submission" date="2018-11" db="EMBL/GenBank/DDBJ databases">
        <authorList>
            <consortium name="Pathogen Informatics"/>
        </authorList>
    </citation>
    <scope>NUCLEOTIDE SEQUENCE [LARGE SCALE GENOMIC DNA]</scope>
</reference>
<sequence>MCIQPSADATYNGKSKRYQPGNLFGIPPVNETISFDEMLALPWITFNTPKYSNIHDTRPQDVPIKTTVEQIKAGLSVSYARSVMFSVLHYLGHTGGRSFDRDGNIVNLPGVAGDALEKYDGKSNILMDEINLEIDKYDDLILGDYEDKYFNLSWKTVANLC</sequence>
<dbReference type="AlphaFoldDB" id="A0A0R3SCC4"/>
<evidence type="ECO:0000313" key="1">
    <source>
        <dbReference type="EMBL" id="VDL19673.1"/>
    </source>
</evidence>
<dbReference type="OrthoDB" id="2139606at2759"/>
<name>A0A0R3SCC4_HYMDI</name>
<evidence type="ECO:0000313" key="3">
    <source>
        <dbReference type="WBParaSite" id="HDID_0000221101-mRNA-1"/>
    </source>
</evidence>
<dbReference type="STRING" id="6216.A0A0R3SCC4"/>
<accession>A0A0R3SCC4</accession>
<protein>
    <submittedName>
        <fullName evidence="3">Peptidase_M43 domain-containing protein</fullName>
    </submittedName>
</protein>
<proteinExistence type="predicted"/>
<dbReference type="Proteomes" id="UP000274504">
    <property type="component" value="Unassembled WGS sequence"/>
</dbReference>
<dbReference type="EMBL" id="UYSG01000513">
    <property type="protein sequence ID" value="VDL19673.1"/>
    <property type="molecule type" value="Genomic_DNA"/>
</dbReference>
<dbReference type="WBParaSite" id="HDID_0000221101-mRNA-1">
    <property type="protein sequence ID" value="HDID_0000221101-mRNA-1"/>
    <property type="gene ID" value="HDID_0000221101"/>
</dbReference>
<evidence type="ECO:0000313" key="2">
    <source>
        <dbReference type="Proteomes" id="UP000274504"/>
    </source>
</evidence>
<reference evidence="3" key="1">
    <citation type="submission" date="2017-02" db="UniProtKB">
        <authorList>
            <consortium name="WormBaseParasite"/>
        </authorList>
    </citation>
    <scope>IDENTIFICATION</scope>
</reference>
<gene>
    <name evidence="1" type="ORF">HDID_LOCUS2212</name>
</gene>
<organism evidence="3">
    <name type="scientific">Hymenolepis diminuta</name>
    <name type="common">Rat tapeworm</name>
    <dbReference type="NCBI Taxonomy" id="6216"/>
    <lineage>
        <taxon>Eukaryota</taxon>
        <taxon>Metazoa</taxon>
        <taxon>Spiralia</taxon>
        <taxon>Lophotrochozoa</taxon>
        <taxon>Platyhelminthes</taxon>
        <taxon>Cestoda</taxon>
        <taxon>Eucestoda</taxon>
        <taxon>Cyclophyllidea</taxon>
        <taxon>Hymenolepididae</taxon>
        <taxon>Hymenolepis</taxon>
    </lineage>
</organism>